<sequence>MLRLTPPLLPRLCRILSTTSISSISVTSSSLSTQQAEGGTPKLSTRSCQSIMEASYELGAARDDVDEVIIHAAIVSSWHTPKGTTGQQLQSPPVNNY</sequence>
<dbReference type="AlphaFoldDB" id="A0A0D9VKH0"/>
<proteinExistence type="predicted"/>
<keyword evidence="2" id="KW-1185">Reference proteome</keyword>
<dbReference type="Gramene" id="LPERR02G25210.1">
    <property type="protein sequence ID" value="LPERR02G25210.1"/>
    <property type="gene ID" value="LPERR02G25210"/>
</dbReference>
<reference evidence="1" key="3">
    <citation type="submission" date="2015-04" db="UniProtKB">
        <authorList>
            <consortium name="EnsemblPlants"/>
        </authorList>
    </citation>
    <scope>IDENTIFICATION</scope>
</reference>
<protein>
    <submittedName>
        <fullName evidence="1">Uncharacterized protein</fullName>
    </submittedName>
</protein>
<organism evidence="1 2">
    <name type="scientific">Leersia perrieri</name>
    <dbReference type="NCBI Taxonomy" id="77586"/>
    <lineage>
        <taxon>Eukaryota</taxon>
        <taxon>Viridiplantae</taxon>
        <taxon>Streptophyta</taxon>
        <taxon>Embryophyta</taxon>
        <taxon>Tracheophyta</taxon>
        <taxon>Spermatophyta</taxon>
        <taxon>Magnoliopsida</taxon>
        <taxon>Liliopsida</taxon>
        <taxon>Poales</taxon>
        <taxon>Poaceae</taxon>
        <taxon>BOP clade</taxon>
        <taxon>Oryzoideae</taxon>
        <taxon>Oryzeae</taxon>
        <taxon>Oryzinae</taxon>
        <taxon>Leersia</taxon>
    </lineage>
</organism>
<name>A0A0D9VKH0_9ORYZ</name>
<dbReference type="EnsemblPlants" id="LPERR02G25210.1">
    <property type="protein sequence ID" value="LPERR02G25210.1"/>
    <property type="gene ID" value="LPERR02G25210"/>
</dbReference>
<reference evidence="1 2" key="1">
    <citation type="submission" date="2012-08" db="EMBL/GenBank/DDBJ databases">
        <title>Oryza genome evolution.</title>
        <authorList>
            <person name="Wing R.A."/>
        </authorList>
    </citation>
    <scope>NUCLEOTIDE SEQUENCE</scope>
</reference>
<accession>A0A0D9VKH0</accession>
<dbReference type="HOGENOM" id="CLU_2349803_0_0_1"/>
<reference evidence="2" key="2">
    <citation type="submission" date="2013-12" db="EMBL/GenBank/DDBJ databases">
        <authorList>
            <person name="Yu Y."/>
            <person name="Lee S."/>
            <person name="de Baynast K."/>
            <person name="Wissotski M."/>
            <person name="Liu L."/>
            <person name="Talag J."/>
            <person name="Goicoechea J."/>
            <person name="Angelova A."/>
            <person name="Jetty R."/>
            <person name="Kudrna D."/>
            <person name="Golser W."/>
            <person name="Rivera L."/>
            <person name="Zhang J."/>
            <person name="Wing R."/>
        </authorList>
    </citation>
    <scope>NUCLEOTIDE SEQUENCE</scope>
</reference>
<dbReference type="Proteomes" id="UP000032180">
    <property type="component" value="Chromosome 2"/>
</dbReference>
<evidence type="ECO:0000313" key="2">
    <source>
        <dbReference type="Proteomes" id="UP000032180"/>
    </source>
</evidence>
<evidence type="ECO:0000313" key="1">
    <source>
        <dbReference type="EnsemblPlants" id="LPERR02G25210.1"/>
    </source>
</evidence>